<organism evidence="4 5">
    <name type="scientific">Mycobacterium pinniadriaticum</name>
    <dbReference type="NCBI Taxonomy" id="2994102"/>
    <lineage>
        <taxon>Bacteria</taxon>
        <taxon>Bacillati</taxon>
        <taxon>Actinomycetota</taxon>
        <taxon>Actinomycetes</taxon>
        <taxon>Mycobacteriales</taxon>
        <taxon>Mycobacteriaceae</taxon>
        <taxon>Mycobacterium</taxon>
    </lineage>
</organism>
<dbReference type="InterPro" id="IPR035965">
    <property type="entry name" value="PAS-like_dom_sf"/>
</dbReference>
<dbReference type="PANTHER" id="PTHR44757:SF2">
    <property type="entry name" value="BIOFILM ARCHITECTURE MAINTENANCE PROTEIN MBAA"/>
    <property type="match status" value="1"/>
</dbReference>
<name>A0ABT3SEE7_9MYCO</name>
<dbReference type="SMART" id="SM00086">
    <property type="entry name" value="PAC"/>
    <property type="match status" value="3"/>
</dbReference>
<dbReference type="PANTHER" id="PTHR44757">
    <property type="entry name" value="DIGUANYLATE CYCLASE DGCP"/>
    <property type="match status" value="1"/>
</dbReference>
<dbReference type="Gene3D" id="3.30.450.20">
    <property type="entry name" value="PAS domain"/>
    <property type="match status" value="3"/>
</dbReference>
<dbReference type="CDD" id="cd00130">
    <property type="entry name" value="PAS"/>
    <property type="match status" value="3"/>
</dbReference>
<dbReference type="InterPro" id="IPR013655">
    <property type="entry name" value="PAS_fold_3"/>
</dbReference>
<dbReference type="InterPro" id="IPR000700">
    <property type="entry name" value="PAS-assoc_C"/>
</dbReference>
<dbReference type="RefSeq" id="WP_265997543.1">
    <property type="nucleotide sequence ID" value="NZ_JAPJDN010000010.1"/>
</dbReference>
<dbReference type="InterPro" id="IPR000014">
    <property type="entry name" value="PAS"/>
</dbReference>
<evidence type="ECO:0000259" key="1">
    <source>
        <dbReference type="PROSITE" id="PS50112"/>
    </source>
</evidence>
<feature type="domain" description="PAC" evidence="2">
    <location>
        <begin position="351"/>
        <end position="403"/>
    </location>
</feature>
<dbReference type="PROSITE" id="PS50887">
    <property type="entry name" value="GGDEF"/>
    <property type="match status" value="1"/>
</dbReference>
<gene>
    <name evidence="4" type="ORF">ORI27_14325</name>
</gene>
<proteinExistence type="predicted"/>
<dbReference type="Gene3D" id="3.30.70.270">
    <property type="match status" value="1"/>
</dbReference>
<dbReference type="InterPro" id="IPR052155">
    <property type="entry name" value="Biofilm_reg_signaling"/>
</dbReference>
<dbReference type="PROSITE" id="PS50112">
    <property type="entry name" value="PAS"/>
    <property type="match status" value="2"/>
</dbReference>
<protein>
    <submittedName>
        <fullName evidence="4">Diguanylate cyclase</fullName>
        <ecNumber evidence="4">2.7.7.65</ecNumber>
    </submittedName>
</protein>
<keyword evidence="4" id="KW-0548">Nucleotidyltransferase</keyword>
<reference evidence="4 5" key="1">
    <citation type="submission" date="2022-11" db="EMBL/GenBank/DDBJ databases">
        <title>Mycobacterium sp. nov.</title>
        <authorList>
            <person name="Papic B."/>
            <person name="Spicic S."/>
            <person name="Duvnjak S."/>
        </authorList>
    </citation>
    <scope>NUCLEOTIDE SEQUENCE [LARGE SCALE GENOMIC DNA]</scope>
    <source>
        <strain evidence="4 5">CVI_P4</strain>
    </source>
</reference>
<dbReference type="SUPFAM" id="SSF55073">
    <property type="entry name" value="Nucleotide cyclase"/>
    <property type="match status" value="1"/>
</dbReference>
<dbReference type="Pfam" id="PF13426">
    <property type="entry name" value="PAS_9"/>
    <property type="match status" value="1"/>
</dbReference>
<dbReference type="GO" id="GO:0052621">
    <property type="term" value="F:diguanylate cyclase activity"/>
    <property type="evidence" value="ECO:0007669"/>
    <property type="project" value="UniProtKB-EC"/>
</dbReference>
<evidence type="ECO:0000259" key="3">
    <source>
        <dbReference type="PROSITE" id="PS50887"/>
    </source>
</evidence>
<feature type="domain" description="PAC" evidence="2">
    <location>
        <begin position="225"/>
        <end position="277"/>
    </location>
</feature>
<feature type="domain" description="PAS" evidence="1">
    <location>
        <begin position="153"/>
        <end position="215"/>
    </location>
</feature>
<dbReference type="NCBIfam" id="TIGR00229">
    <property type="entry name" value="sensory_box"/>
    <property type="match status" value="2"/>
</dbReference>
<sequence length="565" mass="61752">MQVESDDAQVSIDSMVAAAGFTDLSPDAGVVIQDVDGEIVAACAQAETILGLTIDQMRGRTSQDPRWAAVDESGQFVEGAQHPAIIALRTRTAIRGQIIGAHRPGSDAAGHHVWLHVDAVPLFRGGDPEPWAVVVVFRPVRGERLRALELRDSERLFRMIAEHSSDMVAWQLVPDTTFLWVSPASRTVLGFHPDDLIGTYGIDLVHPDDRARLAESWPAATDALPRFMMRMRHADGSYRWIETTAHVLPAQEGRPQQMITAHRDVSDRVIAERARDAAVGMFEMAMQHATIGVAWRQRDGVLSRVNPALCSILGRSADELVGHSLREFALDEDFGRDDAIADVQAGTRGHHESERRFVRPDGTVAWCLHTLIGLPDESGAITQFLVQLQDITEQKNAAARLERAALTDPLTGLPNRTVLEGRLTDALTAARSDNTKVGVLFIDLDQFKQVNDTLGHDAGDDLLREVGIRLSAVVRHTDTTVRLGGDEFVIVREHLSGPEQLDDLIERVQDVFATPFAINGCQLAVNASIGSAAGDHSTADQLLSDADEAMYRAKRGAGSPPEYHL</sequence>
<dbReference type="CDD" id="cd01949">
    <property type="entry name" value="GGDEF"/>
    <property type="match status" value="1"/>
</dbReference>
<dbReference type="EMBL" id="JAPJDO010000010">
    <property type="protein sequence ID" value="MCX2937881.1"/>
    <property type="molecule type" value="Genomic_DNA"/>
</dbReference>
<feature type="domain" description="PAS" evidence="1">
    <location>
        <begin position="299"/>
        <end position="333"/>
    </location>
</feature>
<comment type="caution">
    <text evidence="4">The sequence shown here is derived from an EMBL/GenBank/DDBJ whole genome shotgun (WGS) entry which is preliminary data.</text>
</comment>
<accession>A0ABT3SEE7</accession>
<dbReference type="SUPFAM" id="SSF55785">
    <property type="entry name" value="PYP-like sensor domain (PAS domain)"/>
    <property type="match status" value="3"/>
</dbReference>
<dbReference type="Proteomes" id="UP001300745">
    <property type="component" value="Unassembled WGS sequence"/>
</dbReference>
<dbReference type="SMART" id="SM00267">
    <property type="entry name" value="GGDEF"/>
    <property type="match status" value="1"/>
</dbReference>
<evidence type="ECO:0000313" key="4">
    <source>
        <dbReference type="EMBL" id="MCX2937881.1"/>
    </source>
</evidence>
<dbReference type="InterPro" id="IPR043128">
    <property type="entry name" value="Rev_trsase/Diguanyl_cyclase"/>
</dbReference>
<dbReference type="InterPro" id="IPR000160">
    <property type="entry name" value="GGDEF_dom"/>
</dbReference>
<dbReference type="Pfam" id="PF08447">
    <property type="entry name" value="PAS_3"/>
    <property type="match status" value="1"/>
</dbReference>
<keyword evidence="5" id="KW-1185">Reference proteome</keyword>
<dbReference type="InterPro" id="IPR029787">
    <property type="entry name" value="Nucleotide_cyclase"/>
</dbReference>
<feature type="domain" description="GGDEF" evidence="3">
    <location>
        <begin position="435"/>
        <end position="565"/>
    </location>
</feature>
<evidence type="ECO:0000259" key="2">
    <source>
        <dbReference type="PROSITE" id="PS50113"/>
    </source>
</evidence>
<keyword evidence="4" id="KW-0808">Transferase</keyword>
<dbReference type="SMART" id="SM00091">
    <property type="entry name" value="PAS"/>
    <property type="match status" value="3"/>
</dbReference>
<evidence type="ECO:0000313" key="5">
    <source>
        <dbReference type="Proteomes" id="UP001300745"/>
    </source>
</evidence>
<dbReference type="EC" id="2.7.7.65" evidence="4"/>
<dbReference type="PROSITE" id="PS50113">
    <property type="entry name" value="PAC"/>
    <property type="match status" value="2"/>
</dbReference>
<dbReference type="Pfam" id="PF00990">
    <property type="entry name" value="GGDEF"/>
    <property type="match status" value="1"/>
</dbReference>
<dbReference type="NCBIfam" id="TIGR00254">
    <property type="entry name" value="GGDEF"/>
    <property type="match status" value="1"/>
</dbReference>
<dbReference type="InterPro" id="IPR001610">
    <property type="entry name" value="PAC"/>
</dbReference>